<feature type="compositionally biased region" description="Basic and acidic residues" evidence="1">
    <location>
        <begin position="145"/>
        <end position="165"/>
    </location>
</feature>
<evidence type="ECO:0000256" key="1">
    <source>
        <dbReference type="SAM" id="MobiDB-lite"/>
    </source>
</evidence>
<keyword evidence="3" id="KW-1185">Reference proteome</keyword>
<gene>
    <name evidence="2" type="ORF">K469DRAFT_689317</name>
</gene>
<reference evidence="2" key="1">
    <citation type="journal article" date="2020" name="Stud. Mycol.">
        <title>101 Dothideomycetes genomes: a test case for predicting lifestyles and emergence of pathogens.</title>
        <authorList>
            <person name="Haridas S."/>
            <person name="Albert R."/>
            <person name="Binder M."/>
            <person name="Bloem J."/>
            <person name="Labutti K."/>
            <person name="Salamov A."/>
            <person name="Andreopoulos B."/>
            <person name="Baker S."/>
            <person name="Barry K."/>
            <person name="Bills G."/>
            <person name="Bluhm B."/>
            <person name="Cannon C."/>
            <person name="Castanera R."/>
            <person name="Culley D."/>
            <person name="Daum C."/>
            <person name="Ezra D."/>
            <person name="Gonzalez J."/>
            <person name="Henrissat B."/>
            <person name="Kuo A."/>
            <person name="Liang C."/>
            <person name="Lipzen A."/>
            <person name="Lutzoni F."/>
            <person name="Magnuson J."/>
            <person name="Mondo S."/>
            <person name="Nolan M."/>
            <person name="Ohm R."/>
            <person name="Pangilinan J."/>
            <person name="Park H.-J."/>
            <person name="Ramirez L."/>
            <person name="Alfaro M."/>
            <person name="Sun H."/>
            <person name="Tritt A."/>
            <person name="Yoshinaga Y."/>
            <person name="Zwiers L.-H."/>
            <person name="Turgeon B."/>
            <person name="Goodwin S."/>
            <person name="Spatafora J."/>
            <person name="Crous P."/>
            <person name="Grigoriev I."/>
        </authorList>
    </citation>
    <scope>NUCLEOTIDE SEQUENCE</scope>
    <source>
        <strain evidence="2">CBS 207.26</strain>
    </source>
</reference>
<accession>A0A6A6ETH8</accession>
<organism evidence="2 3">
    <name type="scientific">Zopfia rhizophila CBS 207.26</name>
    <dbReference type="NCBI Taxonomy" id="1314779"/>
    <lineage>
        <taxon>Eukaryota</taxon>
        <taxon>Fungi</taxon>
        <taxon>Dikarya</taxon>
        <taxon>Ascomycota</taxon>
        <taxon>Pezizomycotina</taxon>
        <taxon>Dothideomycetes</taxon>
        <taxon>Dothideomycetes incertae sedis</taxon>
        <taxon>Zopfiaceae</taxon>
        <taxon>Zopfia</taxon>
    </lineage>
</organism>
<evidence type="ECO:0000313" key="3">
    <source>
        <dbReference type="Proteomes" id="UP000800200"/>
    </source>
</evidence>
<sequence>MRPAADAVNHRFFLTHFHRSSFPSSQTNAVAEVWQRGNYGGSGVRARGCGCGLSVAVILDVLFRQDSTGGISAILIVMSGWRQSLLWDDYIGLATARVRMQCGDGLTARWPPATWFSSSIHCLERYFLLCPQAPHVTILKSHHDDRQGNREFGEPPLKAEVDEVHIGSPERAA</sequence>
<feature type="region of interest" description="Disordered" evidence="1">
    <location>
        <begin position="145"/>
        <end position="173"/>
    </location>
</feature>
<dbReference type="EMBL" id="ML994612">
    <property type="protein sequence ID" value="KAF2194302.1"/>
    <property type="molecule type" value="Genomic_DNA"/>
</dbReference>
<protein>
    <submittedName>
        <fullName evidence="2">Uncharacterized protein</fullName>
    </submittedName>
</protein>
<dbReference type="AlphaFoldDB" id="A0A6A6ETH8"/>
<dbReference type="Proteomes" id="UP000800200">
    <property type="component" value="Unassembled WGS sequence"/>
</dbReference>
<evidence type="ECO:0000313" key="2">
    <source>
        <dbReference type="EMBL" id="KAF2194302.1"/>
    </source>
</evidence>
<name>A0A6A6ETH8_9PEZI</name>
<proteinExistence type="predicted"/>